<keyword evidence="7" id="KW-1185">Reference proteome</keyword>
<evidence type="ECO:0000313" key="6">
    <source>
        <dbReference type="EMBL" id="KAF8909329.1"/>
    </source>
</evidence>
<accession>A0A9P5NUQ3</accession>
<dbReference type="PANTHER" id="PTHR16201">
    <property type="entry name" value="SEVEN TRANSMEMBRANE PROTEIN 1-RELATED"/>
    <property type="match status" value="1"/>
</dbReference>
<evidence type="ECO:0000256" key="3">
    <source>
        <dbReference type="ARBA" id="ARBA00022989"/>
    </source>
</evidence>
<dbReference type="Proteomes" id="UP000724874">
    <property type="component" value="Unassembled WGS sequence"/>
</dbReference>
<feature type="transmembrane region" description="Helical" evidence="5">
    <location>
        <begin position="25"/>
        <end position="46"/>
    </location>
</feature>
<feature type="transmembrane region" description="Helical" evidence="5">
    <location>
        <begin position="175"/>
        <end position="198"/>
    </location>
</feature>
<dbReference type="InterPro" id="IPR006603">
    <property type="entry name" value="PQ-loop_rpt"/>
</dbReference>
<evidence type="ECO:0000256" key="5">
    <source>
        <dbReference type="SAM" id="Phobius"/>
    </source>
</evidence>
<comment type="subcellular location">
    <subcellularLocation>
        <location evidence="1">Membrane</location>
        <topology evidence="1">Multi-pass membrane protein</topology>
    </subcellularLocation>
</comment>
<dbReference type="Gene3D" id="1.20.1280.290">
    <property type="match status" value="2"/>
</dbReference>
<feature type="non-terminal residue" evidence="6">
    <location>
        <position position="1"/>
    </location>
</feature>
<gene>
    <name evidence="6" type="ORF">CPB84DRAFT_1631692</name>
</gene>
<feature type="non-terminal residue" evidence="6">
    <location>
        <position position="210"/>
    </location>
</feature>
<feature type="transmembrane region" description="Helical" evidence="5">
    <location>
        <begin position="83"/>
        <end position="103"/>
    </location>
</feature>
<dbReference type="PANTHER" id="PTHR16201:SF37">
    <property type="entry name" value="PQ-LOOP REPEAT-CONTAINING PROTEIN"/>
    <property type="match status" value="1"/>
</dbReference>
<keyword evidence="4 5" id="KW-0472">Membrane</keyword>
<organism evidence="6 7">
    <name type="scientific">Gymnopilus junonius</name>
    <name type="common">Spectacular rustgill mushroom</name>
    <name type="synonym">Gymnopilus spectabilis subsp. junonius</name>
    <dbReference type="NCBI Taxonomy" id="109634"/>
    <lineage>
        <taxon>Eukaryota</taxon>
        <taxon>Fungi</taxon>
        <taxon>Dikarya</taxon>
        <taxon>Basidiomycota</taxon>
        <taxon>Agaricomycotina</taxon>
        <taxon>Agaricomycetes</taxon>
        <taxon>Agaricomycetidae</taxon>
        <taxon>Agaricales</taxon>
        <taxon>Agaricineae</taxon>
        <taxon>Hymenogastraceae</taxon>
        <taxon>Gymnopilus</taxon>
    </lineage>
</organism>
<dbReference type="SMART" id="SM00679">
    <property type="entry name" value="CTNS"/>
    <property type="match status" value="2"/>
</dbReference>
<keyword evidence="3 5" id="KW-1133">Transmembrane helix</keyword>
<reference evidence="6" key="1">
    <citation type="submission" date="2020-11" db="EMBL/GenBank/DDBJ databases">
        <authorList>
            <consortium name="DOE Joint Genome Institute"/>
            <person name="Ahrendt S."/>
            <person name="Riley R."/>
            <person name="Andreopoulos W."/>
            <person name="LaButti K."/>
            <person name="Pangilinan J."/>
            <person name="Ruiz-duenas F.J."/>
            <person name="Barrasa J.M."/>
            <person name="Sanchez-Garcia M."/>
            <person name="Camarero S."/>
            <person name="Miyauchi S."/>
            <person name="Serrano A."/>
            <person name="Linde D."/>
            <person name="Babiker R."/>
            <person name="Drula E."/>
            <person name="Ayuso-Fernandez I."/>
            <person name="Pacheco R."/>
            <person name="Padilla G."/>
            <person name="Ferreira P."/>
            <person name="Barriuso J."/>
            <person name="Kellner H."/>
            <person name="Castanera R."/>
            <person name="Alfaro M."/>
            <person name="Ramirez L."/>
            <person name="Pisabarro A.G."/>
            <person name="Kuo A."/>
            <person name="Tritt A."/>
            <person name="Lipzen A."/>
            <person name="He G."/>
            <person name="Yan M."/>
            <person name="Ng V."/>
            <person name="Cullen D."/>
            <person name="Martin F."/>
            <person name="Rosso M.-N."/>
            <person name="Henrissat B."/>
            <person name="Hibbett D."/>
            <person name="Martinez A.T."/>
            <person name="Grigoriev I.V."/>
        </authorList>
    </citation>
    <scope>NUCLEOTIDE SEQUENCE</scope>
    <source>
        <strain evidence="6">AH 44721</strain>
    </source>
</reference>
<feature type="transmembrane region" description="Helical" evidence="5">
    <location>
        <begin position="145"/>
        <end position="169"/>
    </location>
</feature>
<protein>
    <submittedName>
        <fullName evidence="6">Uncharacterized protein</fullName>
    </submittedName>
</protein>
<proteinExistence type="predicted"/>
<keyword evidence="2 5" id="KW-0812">Transmembrane</keyword>
<feature type="transmembrane region" description="Helical" evidence="5">
    <location>
        <begin position="115"/>
        <end position="133"/>
    </location>
</feature>
<dbReference type="GO" id="GO:0016020">
    <property type="term" value="C:membrane"/>
    <property type="evidence" value="ECO:0007669"/>
    <property type="project" value="UniProtKB-SubCell"/>
</dbReference>
<evidence type="ECO:0000256" key="4">
    <source>
        <dbReference type="ARBA" id="ARBA00023136"/>
    </source>
</evidence>
<dbReference type="OrthoDB" id="407617at2759"/>
<comment type="caution">
    <text evidence="6">The sequence shown here is derived from an EMBL/GenBank/DDBJ whole genome shotgun (WGS) entry which is preliminary data.</text>
</comment>
<evidence type="ECO:0000256" key="2">
    <source>
        <dbReference type="ARBA" id="ARBA00022692"/>
    </source>
</evidence>
<evidence type="ECO:0000256" key="1">
    <source>
        <dbReference type="ARBA" id="ARBA00004141"/>
    </source>
</evidence>
<name>A0A9P5NUQ3_GYMJU</name>
<dbReference type="EMBL" id="JADNYJ010000009">
    <property type="protein sequence ID" value="KAF8909329.1"/>
    <property type="molecule type" value="Genomic_DNA"/>
</dbReference>
<sequence>GTIFWTVQLVPQVWKSYRSKSTTGLSHWLVLLWGLAAIFLGVYTIVQKLNVPLMVQPQSFGFLAFLSWGQCQYYGLKRSRKVAILMTVTAMVVSGILEFVLIIAVRFSHGRSRQMATQFFGVFASVLVSAGLFPQYWEIYKYKEVIGISLVFMSVDLLGGVFSLLSLVFKTEFDVIAAVTYSTVIVLDGVVVVAALILNPMARRRRRKEA</sequence>
<dbReference type="AlphaFoldDB" id="A0A9P5NUQ3"/>
<evidence type="ECO:0000313" key="7">
    <source>
        <dbReference type="Proteomes" id="UP000724874"/>
    </source>
</evidence>
<dbReference type="InterPro" id="IPR051415">
    <property type="entry name" value="LAAT-1"/>
</dbReference>
<dbReference type="Pfam" id="PF04193">
    <property type="entry name" value="PQ-loop"/>
    <property type="match status" value="2"/>
</dbReference>